<evidence type="ECO:0000313" key="9">
    <source>
        <dbReference type="EMBL" id="MBE9398270.1"/>
    </source>
</evidence>
<evidence type="ECO:0000259" key="7">
    <source>
        <dbReference type="Pfam" id="PF01077"/>
    </source>
</evidence>
<keyword evidence="10" id="KW-1185">Reference proteome</keyword>
<dbReference type="GO" id="GO:0016491">
    <property type="term" value="F:oxidoreductase activity"/>
    <property type="evidence" value="ECO:0007669"/>
    <property type="project" value="UniProtKB-KW"/>
</dbReference>
<feature type="domain" description="Nitrite/Sulfite reductase ferredoxin-like" evidence="8">
    <location>
        <begin position="328"/>
        <end position="396"/>
    </location>
</feature>
<dbReference type="InterPro" id="IPR045854">
    <property type="entry name" value="NO2/SO3_Rdtase_4Fe4S_sf"/>
</dbReference>
<dbReference type="GO" id="GO:0020037">
    <property type="term" value="F:heme binding"/>
    <property type="evidence" value="ECO:0007669"/>
    <property type="project" value="InterPro"/>
</dbReference>
<keyword evidence="4" id="KW-0560">Oxidoreductase</keyword>
<dbReference type="Pfam" id="PF01077">
    <property type="entry name" value="NIR_SIR"/>
    <property type="match status" value="2"/>
</dbReference>
<keyword evidence="1" id="KW-0004">4Fe-4S</keyword>
<feature type="domain" description="Nitrite/Sulfite reductase ferredoxin-like" evidence="8">
    <location>
        <begin position="53"/>
        <end position="110"/>
    </location>
</feature>
<protein>
    <submittedName>
        <fullName evidence="9">Nitrite/sulfite reductase</fullName>
    </submittedName>
</protein>
<proteinExistence type="predicted"/>
<dbReference type="Proteomes" id="UP000640333">
    <property type="component" value="Unassembled WGS sequence"/>
</dbReference>
<evidence type="ECO:0000256" key="5">
    <source>
        <dbReference type="ARBA" id="ARBA00023004"/>
    </source>
</evidence>
<name>A0A8J7K6D0_9GAMM</name>
<evidence type="ECO:0000256" key="3">
    <source>
        <dbReference type="ARBA" id="ARBA00022723"/>
    </source>
</evidence>
<dbReference type="PANTHER" id="PTHR32439">
    <property type="entry name" value="FERREDOXIN--NITRITE REDUCTASE, CHLOROPLASTIC"/>
    <property type="match status" value="1"/>
</dbReference>
<dbReference type="InterPro" id="IPR051329">
    <property type="entry name" value="NIR_SIR_4Fe-4S"/>
</dbReference>
<dbReference type="GO" id="GO:0051539">
    <property type="term" value="F:4 iron, 4 sulfur cluster binding"/>
    <property type="evidence" value="ECO:0007669"/>
    <property type="project" value="UniProtKB-KW"/>
</dbReference>
<evidence type="ECO:0000256" key="6">
    <source>
        <dbReference type="ARBA" id="ARBA00023014"/>
    </source>
</evidence>
<dbReference type="PANTHER" id="PTHR32439:SF9">
    <property type="entry name" value="BLR3264 PROTEIN"/>
    <property type="match status" value="1"/>
</dbReference>
<dbReference type="InterPro" id="IPR005117">
    <property type="entry name" value="NiRdtase/SiRdtase_haem-b_fer"/>
</dbReference>
<reference evidence="9" key="1">
    <citation type="submission" date="2020-10" db="EMBL/GenBank/DDBJ databases">
        <title>Bacterium isolated from coastal waters sediment.</title>
        <authorList>
            <person name="Chen R.-J."/>
            <person name="Lu D.-C."/>
            <person name="Zhu K.-L."/>
            <person name="Du Z.-J."/>
        </authorList>
    </citation>
    <scope>NUCLEOTIDE SEQUENCE</scope>
    <source>
        <strain evidence="9">N1Y112</strain>
    </source>
</reference>
<dbReference type="InterPro" id="IPR006067">
    <property type="entry name" value="NO2/SO3_Rdtase_4Fe4S_dom"/>
</dbReference>
<feature type="domain" description="Nitrite/sulphite reductase 4Fe-4S" evidence="7">
    <location>
        <begin position="119"/>
        <end position="273"/>
    </location>
</feature>
<evidence type="ECO:0000256" key="4">
    <source>
        <dbReference type="ARBA" id="ARBA00023002"/>
    </source>
</evidence>
<dbReference type="Gene3D" id="3.30.413.10">
    <property type="entry name" value="Sulfite Reductase Hemoprotein, domain 1"/>
    <property type="match status" value="2"/>
</dbReference>
<dbReference type="AlphaFoldDB" id="A0A8J7K6D0"/>
<sequence>MYQYDELDHEVVQNRVLQFRHQMERYLNGDISEEAFLPLRLQNGLYVQKHAPMLRVAVPYGMLSSTQLRMMAKICRDYDRNYCHITTRQNIQFNWVELTDVPDILDELASAEMHAIQTSGNCIRNTTSDPLAGVVDDEVTDPRPYCEIIRQWSTLHPEFAFLPRKFKIAVIGAEEDRASIRLHDIGLRLVRSDSGELGFNVWAGGGLGRTPMLGSLIREFLPQTQLLGYLKAILRVYNRYGRRDNKYKARIKILVSSLGTEEFTHQVEQEFERNYAADPQLSNEEISYAQSFFSAPDYEPFEADSDLPVPISAPESYHRWIERNVRPHKQHGYRIVTLSLKYFGQAPGDITTEQLESIAELADRYSFGEVRTTQQQNIVLTDVKRTDLFNLWHEINRLNLATPTVGTLIDTVCCPGGDFCNLANARSLSVNAAIQQRFEDLDRLYALGDLSLRISGCINACAHHHIANIGILGVDKNGEEFYQITLGGQTGRQSGIGKVLGPSLPHDKVAPAVERIIEVYLEARSSATETFTTTYQRLGKAPFKERVYATGL</sequence>
<dbReference type="Pfam" id="PF03460">
    <property type="entry name" value="NIR_SIR_ferr"/>
    <property type="match status" value="2"/>
</dbReference>
<keyword evidence="2" id="KW-0349">Heme</keyword>
<evidence type="ECO:0000313" key="10">
    <source>
        <dbReference type="Proteomes" id="UP000640333"/>
    </source>
</evidence>
<organism evidence="9 10">
    <name type="scientific">Pontibacterium sinense</name>
    <dbReference type="NCBI Taxonomy" id="2781979"/>
    <lineage>
        <taxon>Bacteria</taxon>
        <taxon>Pseudomonadati</taxon>
        <taxon>Pseudomonadota</taxon>
        <taxon>Gammaproteobacteria</taxon>
        <taxon>Oceanospirillales</taxon>
        <taxon>Oceanospirillaceae</taxon>
        <taxon>Pontibacterium</taxon>
    </lineage>
</organism>
<keyword evidence="6" id="KW-0411">Iron-sulfur</keyword>
<dbReference type="SUPFAM" id="SSF55124">
    <property type="entry name" value="Nitrite/Sulfite reductase N-terminal domain-like"/>
    <property type="match status" value="2"/>
</dbReference>
<dbReference type="RefSeq" id="WP_193953896.1">
    <property type="nucleotide sequence ID" value="NZ_JADEYS010000013.1"/>
</dbReference>
<dbReference type="GO" id="GO:0046872">
    <property type="term" value="F:metal ion binding"/>
    <property type="evidence" value="ECO:0007669"/>
    <property type="project" value="UniProtKB-KW"/>
</dbReference>
<dbReference type="EMBL" id="JADEYS010000013">
    <property type="protein sequence ID" value="MBE9398270.1"/>
    <property type="molecule type" value="Genomic_DNA"/>
</dbReference>
<dbReference type="SUPFAM" id="SSF56014">
    <property type="entry name" value="Nitrite and sulphite reductase 4Fe-4S domain-like"/>
    <property type="match status" value="2"/>
</dbReference>
<dbReference type="Gene3D" id="3.90.480.10">
    <property type="entry name" value="Sulfite Reductase Hemoprotein,Domain 2"/>
    <property type="match status" value="1"/>
</dbReference>
<evidence type="ECO:0000256" key="1">
    <source>
        <dbReference type="ARBA" id="ARBA00022485"/>
    </source>
</evidence>
<gene>
    <name evidence="9" type="ORF">IOQ59_13490</name>
</gene>
<evidence type="ECO:0000256" key="2">
    <source>
        <dbReference type="ARBA" id="ARBA00022617"/>
    </source>
</evidence>
<feature type="domain" description="Nitrite/sulphite reductase 4Fe-4S" evidence="7">
    <location>
        <begin position="408"/>
        <end position="547"/>
    </location>
</feature>
<evidence type="ECO:0000259" key="8">
    <source>
        <dbReference type="Pfam" id="PF03460"/>
    </source>
</evidence>
<keyword evidence="3" id="KW-0479">Metal-binding</keyword>
<keyword evidence="5" id="KW-0408">Iron</keyword>
<accession>A0A8J7K6D0</accession>
<comment type="caution">
    <text evidence="9">The sequence shown here is derived from an EMBL/GenBank/DDBJ whole genome shotgun (WGS) entry which is preliminary data.</text>
</comment>
<dbReference type="InterPro" id="IPR036136">
    <property type="entry name" value="Nit/Sulf_reduc_fer-like_dom_sf"/>
</dbReference>